<keyword evidence="14" id="KW-1185">Reference proteome</keyword>
<comment type="subunit">
    <text evidence="12 13">Component of the ubiquinol-cytochrome c oxidoreductase (cytochrome b-c1 complex, complex III, CIII), a multisubunit enzyme composed of 11 subunits. The complex is composed of 3 respiratory subunits cytochrome b, cytochrome c1 and Rieske protein UQCRFS1, 2 core protein subunits UQCRC1/QCR1 and UQCRC2/QCR2, and 6 low-molecular weight protein subunits UQCRH/QCR6, UQCRB/QCR7, UQCRQ/QCR8, UQCR10/QCR9, UQCR11/QCR10 and subunit 9, the cleavage product of Rieske protein UQCRFS1. The complex exists as an obligatory dimer and forms supercomplexes (SCs) in the inner mitochondrial membrane with NADH-ubiquinone oxidoreductase (complex I, CI) and cytochrome c oxidase (complex IV, CIV), resulting in different assemblies (supercomplex SCI(1)III(2)IV(1) and megacomplex MCI(2)III(2)IV(2)). Interacts with UQCC6.</text>
</comment>
<comment type="subcellular location">
    <subcellularLocation>
        <location evidence="1 13">Mitochondrion inner membrane</location>
        <topology evidence="1 13">Single-pass membrane protein</topology>
    </subcellularLocation>
</comment>
<evidence type="ECO:0000256" key="7">
    <source>
        <dbReference type="ARBA" id="ARBA00022792"/>
    </source>
</evidence>
<evidence type="ECO:0000256" key="13">
    <source>
        <dbReference type="RuleBase" id="RU368118"/>
    </source>
</evidence>
<keyword evidence="8 13" id="KW-0249">Electron transport</keyword>
<comment type="similarity">
    <text evidence="2 13">Belongs to the UQCRQ/QCR8 family.</text>
</comment>
<keyword evidence="5 13" id="KW-0679">Respiratory chain</keyword>
<dbReference type="GO" id="GO:0005743">
    <property type="term" value="C:mitochondrial inner membrane"/>
    <property type="evidence" value="ECO:0007669"/>
    <property type="project" value="UniProtKB-SubCell"/>
</dbReference>
<protein>
    <recommendedName>
        <fullName evidence="3 13">Cytochrome b-c1 complex subunit 8</fullName>
    </recommendedName>
    <alternativeName>
        <fullName evidence="13">Complex III subunit 8</fullName>
    </alternativeName>
</protein>
<dbReference type="PANTHER" id="PTHR12119">
    <property type="entry name" value="UBIQUINOL-CYTOCHROME C REDUCTASE COMPLEX UBIQUINONE-BINDING PROTEIN QP-C"/>
    <property type="match status" value="1"/>
</dbReference>
<dbReference type="PANTHER" id="PTHR12119:SF2">
    <property type="entry name" value="CYTOCHROME B-C1 COMPLEX SUBUNIT 8"/>
    <property type="match status" value="1"/>
</dbReference>
<dbReference type="Gene3D" id="1.20.5.210">
    <property type="entry name" value="Cytochrome b-c1 complex subunit 8"/>
    <property type="match status" value="1"/>
</dbReference>
<dbReference type="InterPro" id="IPR036642">
    <property type="entry name" value="Cyt_bc1_su8_sf"/>
</dbReference>
<evidence type="ECO:0000256" key="1">
    <source>
        <dbReference type="ARBA" id="ARBA00004434"/>
    </source>
</evidence>
<evidence type="ECO:0000256" key="11">
    <source>
        <dbReference type="ARBA" id="ARBA00023136"/>
    </source>
</evidence>
<keyword evidence="7 13" id="KW-0999">Mitochondrion inner membrane</keyword>
<accession>A0A914CV77</accession>
<keyword evidence="6" id="KW-0812">Transmembrane</keyword>
<keyword evidence="10 13" id="KW-0496">Mitochondrion</keyword>
<organism evidence="14 15">
    <name type="scientific">Acrobeloides nanus</name>
    <dbReference type="NCBI Taxonomy" id="290746"/>
    <lineage>
        <taxon>Eukaryota</taxon>
        <taxon>Metazoa</taxon>
        <taxon>Ecdysozoa</taxon>
        <taxon>Nematoda</taxon>
        <taxon>Chromadorea</taxon>
        <taxon>Rhabditida</taxon>
        <taxon>Tylenchina</taxon>
        <taxon>Cephalobomorpha</taxon>
        <taxon>Cephaloboidea</taxon>
        <taxon>Cephalobidae</taxon>
        <taxon>Acrobeloides</taxon>
    </lineage>
</organism>
<evidence type="ECO:0000256" key="4">
    <source>
        <dbReference type="ARBA" id="ARBA00022448"/>
    </source>
</evidence>
<evidence type="ECO:0000256" key="6">
    <source>
        <dbReference type="ARBA" id="ARBA00022692"/>
    </source>
</evidence>
<evidence type="ECO:0000313" key="14">
    <source>
        <dbReference type="Proteomes" id="UP000887540"/>
    </source>
</evidence>
<evidence type="ECO:0000256" key="2">
    <source>
        <dbReference type="ARBA" id="ARBA00007668"/>
    </source>
</evidence>
<dbReference type="InterPro" id="IPR004205">
    <property type="entry name" value="Cyt_bc1_su8"/>
</dbReference>
<proteinExistence type="inferred from homology"/>
<evidence type="ECO:0000256" key="5">
    <source>
        <dbReference type="ARBA" id="ARBA00022660"/>
    </source>
</evidence>
<name>A0A914CV77_9BILA</name>
<dbReference type="WBParaSite" id="ACRNAN_scaffold147.g19810.t1">
    <property type="protein sequence ID" value="ACRNAN_scaffold147.g19810.t1"/>
    <property type="gene ID" value="ACRNAN_scaffold147.g19810"/>
</dbReference>
<keyword evidence="11" id="KW-0472">Membrane</keyword>
<dbReference type="GO" id="GO:0045275">
    <property type="term" value="C:respiratory chain complex III"/>
    <property type="evidence" value="ECO:0007669"/>
    <property type="project" value="UniProtKB-UniRule"/>
</dbReference>
<sequence length="91" mass="10741">MRISPVACHRHFGNLVKVHGQYSFSLAPNEQKAFTNWGKGLYNQLNRHVLGEWHIITFNLIGYYLLFDYAKKKFATLERKIPQDFENEVIE</sequence>
<dbReference type="AlphaFoldDB" id="A0A914CV77"/>
<evidence type="ECO:0000256" key="8">
    <source>
        <dbReference type="ARBA" id="ARBA00022982"/>
    </source>
</evidence>
<reference evidence="15" key="1">
    <citation type="submission" date="2022-11" db="UniProtKB">
        <authorList>
            <consortium name="WormBaseParasite"/>
        </authorList>
    </citation>
    <scope>IDENTIFICATION</scope>
</reference>
<comment type="function">
    <text evidence="13">Component of the ubiquinol-cytochrome c oxidoreductase, a multisubunit transmembrane complex that is part of the mitochondrial electron transport chain which drives oxidative phosphorylation. The complex plays an important role in the uptake of multiple carbon sources present in different host niches.</text>
</comment>
<dbReference type="GO" id="GO:0006122">
    <property type="term" value="P:mitochondrial electron transport, ubiquinol to cytochrome c"/>
    <property type="evidence" value="ECO:0007669"/>
    <property type="project" value="UniProtKB-UniRule"/>
</dbReference>
<evidence type="ECO:0000256" key="10">
    <source>
        <dbReference type="ARBA" id="ARBA00023128"/>
    </source>
</evidence>
<evidence type="ECO:0000256" key="12">
    <source>
        <dbReference type="ARBA" id="ARBA00047105"/>
    </source>
</evidence>
<keyword evidence="9" id="KW-1133">Transmembrane helix</keyword>
<evidence type="ECO:0000313" key="15">
    <source>
        <dbReference type="WBParaSite" id="ACRNAN_scaffold147.g19810.t1"/>
    </source>
</evidence>
<evidence type="ECO:0000256" key="9">
    <source>
        <dbReference type="ARBA" id="ARBA00022989"/>
    </source>
</evidence>
<keyword evidence="4 13" id="KW-0813">Transport</keyword>
<evidence type="ECO:0000256" key="3">
    <source>
        <dbReference type="ARBA" id="ARBA00016324"/>
    </source>
</evidence>
<dbReference type="SUPFAM" id="SSF81508">
    <property type="entry name" value="Ubiquinone-binding protein QP-C of cytochrome bc1 complex (Ubiquinol-cytochrome c reductase)"/>
    <property type="match status" value="1"/>
</dbReference>
<dbReference type="Pfam" id="PF02939">
    <property type="entry name" value="UcrQ"/>
    <property type="match status" value="1"/>
</dbReference>
<dbReference type="Proteomes" id="UP000887540">
    <property type="component" value="Unplaced"/>
</dbReference>